<organism evidence="1 2">
    <name type="scientific">Eiseniibacteriota bacterium</name>
    <dbReference type="NCBI Taxonomy" id="2212470"/>
    <lineage>
        <taxon>Bacteria</taxon>
        <taxon>Candidatus Eiseniibacteriota</taxon>
    </lineage>
</organism>
<dbReference type="EMBL" id="JAGQHR010000407">
    <property type="protein sequence ID" value="MCA9728524.1"/>
    <property type="molecule type" value="Genomic_DNA"/>
</dbReference>
<evidence type="ECO:0000313" key="1">
    <source>
        <dbReference type="EMBL" id="MCA9728524.1"/>
    </source>
</evidence>
<reference evidence="1" key="2">
    <citation type="journal article" date="2021" name="Microbiome">
        <title>Successional dynamics and alternative stable states in a saline activated sludge microbial community over 9 years.</title>
        <authorList>
            <person name="Wang Y."/>
            <person name="Ye J."/>
            <person name="Ju F."/>
            <person name="Liu L."/>
            <person name="Boyd J.A."/>
            <person name="Deng Y."/>
            <person name="Parks D.H."/>
            <person name="Jiang X."/>
            <person name="Yin X."/>
            <person name="Woodcroft B.J."/>
            <person name="Tyson G.W."/>
            <person name="Hugenholtz P."/>
            <person name="Polz M.F."/>
            <person name="Zhang T."/>
        </authorList>
    </citation>
    <scope>NUCLEOTIDE SEQUENCE</scope>
    <source>
        <strain evidence="1">HKST-UBA01</strain>
    </source>
</reference>
<proteinExistence type="predicted"/>
<evidence type="ECO:0000313" key="2">
    <source>
        <dbReference type="Proteomes" id="UP000697710"/>
    </source>
</evidence>
<name>A0A956LZL4_UNCEI</name>
<feature type="non-terminal residue" evidence="1">
    <location>
        <position position="630"/>
    </location>
</feature>
<dbReference type="AlphaFoldDB" id="A0A956LZL4"/>
<accession>A0A956LZL4</accession>
<dbReference type="Proteomes" id="UP000697710">
    <property type="component" value="Unassembled WGS sequence"/>
</dbReference>
<comment type="caution">
    <text evidence="1">The sequence shown here is derived from an EMBL/GenBank/DDBJ whole genome shotgun (WGS) entry which is preliminary data.</text>
</comment>
<reference evidence="1" key="1">
    <citation type="submission" date="2020-04" db="EMBL/GenBank/DDBJ databases">
        <authorList>
            <person name="Zhang T."/>
        </authorList>
    </citation>
    <scope>NUCLEOTIDE SEQUENCE</scope>
    <source>
        <strain evidence="1">HKST-UBA01</strain>
    </source>
</reference>
<sequence>MNAWVLLCASWSVAWGIWIAPSIAHASEIVDPVQQVLADAGVPRDAIGFHPQGTWLRYPDPTEIRFKSRLFDTFLSDPGSLYPTIAIMARAGERFLEPAYSDSQGIALFKVAYYLGWDPHISGFRDYNAGMTLWPAEVDPLTEAIALLWNEAGRNFDYVSFESKADWPSLRDVVRAQVAPLDPALQRIVAQAVLDLAEARRWQRRAFRNVDTRDLLTLWNVRDWGDTQADGAEYFPQIEDIADRLDEAALVTSSRKTVYAAGRLATSLHAWKGATAPKFASARLVPDPKTVPPEEGKLSAAETRLYTEKDGTRSAQHAQSEFDLWTPAGRIVIAGSGADVHEERDVLLMIDLGGDDVYREPVGATSSLSLPVAIAVDLSGDDRYEAADEMTATQGSGIFGTGVLVDWSGRDEYNAGRCSQGYGFFGTGLLADFDGDDTYRLGTGGQGAGFWGVGLLCDRGGDDLYQMDGVGEGFGGIGGVGTLLDCAGNDTYHAETDSRKVPRPDYSHSAKYVNGTNGQGAGMGRRGDISDGHAWGGGLGTLIDLAGDDDYLSGNWSAGAGYWYGMGFLYDKSGNDHYRATTFSIASGAHFCVGGLFDDGGNDVYEGLADARTGMGFGHDFTMSILFDRS</sequence>
<gene>
    <name evidence="1" type="ORF">KC729_12625</name>
</gene>
<protein>
    <submittedName>
        <fullName evidence="1">Uncharacterized protein</fullName>
    </submittedName>
</protein>